<evidence type="ECO:0000256" key="1">
    <source>
        <dbReference type="ARBA" id="ARBA00004401"/>
    </source>
</evidence>
<proteinExistence type="inferred from homology"/>
<keyword evidence="3 9" id="KW-0812">Transmembrane</keyword>
<dbReference type="InterPro" id="IPR018704">
    <property type="entry name" value="SecYEG/CpoB_TPR"/>
</dbReference>
<dbReference type="RefSeq" id="WP_102767432.1">
    <property type="nucleotide sequence ID" value="NZ_POSP01000003.1"/>
</dbReference>
<keyword evidence="4 9" id="KW-1133">Transmembrane helix</keyword>
<dbReference type="GO" id="GO:0005886">
    <property type="term" value="C:plasma membrane"/>
    <property type="evidence" value="ECO:0007669"/>
    <property type="project" value="UniProtKB-SubCell"/>
</dbReference>
<feature type="domain" description="Ancillary SecYEG translocon subunit/Cell division coordinator CpoB TPR" evidence="10">
    <location>
        <begin position="17"/>
        <end position="210"/>
    </location>
</feature>
<dbReference type="PIRSF" id="PIRSF006170">
    <property type="entry name" value="YfgM"/>
    <property type="match status" value="1"/>
</dbReference>
<dbReference type="GO" id="GO:0044877">
    <property type="term" value="F:protein-containing complex binding"/>
    <property type="evidence" value="ECO:0007669"/>
    <property type="project" value="InterPro"/>
</dbReference>
<dbReference type="EMBL" id="POSP01000003">
    <property type="protein sequence ID" value="PND37514.1"/>
    <property type="molecule type" value="Genomic_DNA"/>
</dbReference>
<protein>
    <recommendedName>
        <fullName evidence="8">Ancillary SecYEG translocon subunit</fullName>
    </recommendedName>
</protein>
<keyword evidence="2" id="KW-1003">Cell membrane</keyword>
<reference evidence="11 12" key="1">
    <citation type="submission" date="2018-01" db="EMBL/GenBank/DDBJ databases">
        <title>Draft genome sequence of Paucibacter aquatile CR182 isolated from freshwater of the Nakdong River.</title>
        <authorList>
            <person name="Choi A."/>
            <person name="Chung E.J."/>
        </authorList>
    </citation>
    <scope>NUCLEOTIDE SEQUENCE [LARGE SCALE GENOMIC DNA]</scope>
    <source>
        <strain evidence="11 12">CR182</strain>
    </source>
</reference>
<dbReference type="InterPro" id="IPR026039">
    <property type="entry name" value="YfgM"/>
</dbReference>
<evidence type="ECO:0000256" key="3">
    <source>
        <dbReference type="ARBA" id="ARBA00022692"/>
    </source>
</evidence>
<name>A0A2N8KVM0_9BURK</name>
<evidence type="ECO:0000313" key="12">
    <source>
        <dbReference type="Proteomes" id="UP000235916"/>
    </source>
</evidence>
<organism evidence="11 12">
    <name type="scientific">Kinneretia aquatilis</name>
    <dbReference type="NCBI Taxonomy" id="2070761"/>
    <lineage>
        <taxon>Bacteria</taxon>
        <taxon>Pseudomonadati</taxon>
        <taxon>Pseudomonadota</taxon>
        <taxon>Betaproteobacteria</taxon>
        <taxon>Burkholderiales</taxon>
        <taxon>Sphaerotilaceae</taxon>
        <taxon>Roseateles</taxon>
    </lineage>
</organism>
<dbReference type="Proteomes" id="UP000235916">
    <property type="component" value="Unassembled WGS sequence"/>
</dbReference>
<evidence type="ECO:0000313" key="11">
    <source>
        <dbReference type="EMBL" id="PND37514.1"/>
    </source>
</evidence>
<evidence type="ECO:0000256" key="9">
    <source>
        <dbReference type="SAM" id="Phobius"/>
    </source>
</evidence>
<comment type="subcellular location">
    <subcellularLocation>
        <location evidence="1">Cell membrane</location>
        <topology evidence="1">Single-pass type II membrane protein</topology>
    </subcellularLocation>
</comment>
<dbReference type="OrthoDB" id="8521102at2"/>
<dbReference type="AlphaFoldDB" id="A0A2N8KVM0"/>
<keyword evidence="6" id="KW-0143">Chaperone</keyword>
<keyword evidence="5 9" id="KW-0472">Membrane</keyword>
<evidence type="ECO:0000259" key="10">
    <source>
        <dbReference type="Pfam" id="PF09976"/>
    </source>
</evidence>
<dbReference type="PANTHER" id="PTHR38035">
    <property type="entry name" value="UPF0070 PROTEIN YFGM"/>
    <property type="match status" value="1"/>
</dbReference>
<evidence type="ECO:0000256" key="4">
    <source>
        <dbReference type="ARBA" id="ARBA00022989"/>
    </source>
</evidence>
<dbReference type="Pfam" id="PF09976">
    <property type="entry name" value="TPR_21"/>
    <property type="match status" value="1"/>
</dbReference>
<accession>A0A2N8KVM0</accession>
<dbReference type="Gene3D" id="1.25.40.10">
    <property type="entry name" value="Tetratricopeptide repeat domain"/>
    <property type="match status" value="1"/>
</dbReference>
<feature type="transmembrane region" description="Helical" evidence="9">
    <location>
        <begin position="26"/>
        <end position="47"/>
    </location>
</feature>
<dbReference type="InterPro" id="IPR011990">
    <property type="entry name" value="TPR-like_helical_dom_sf"/>
</dbReference>
<evidence type="ECO:0000256" key="7">
    <source>
        <dbReference type="ARBA" id="ARBA00024197"/>
    </source>
</evidence>
<evidence type="ECO:0000256" key="5">
    <source>
        <dbReference type="ARBA" id="ARBA00023136"/>
    </source>
</evidence>
<comment type="similarity">
    <text evidence="7">Belongs to the YfgM family.</text>
</comment>
<sequence length="227" mass="24761">MASHLDLEEQEQLDQLKAFWKTWGNLITWALTIALAAYAGWTGWNWYQRDQASKAAAMYDELDRAVQAGDAEKAGRVFGDLKERFPSTTYAAQAALQAAKAQFDKGQADAARASLSWAASSASQEDVRDVARLRLAGLQLDAKQYDEAAKTLDAIKSPDFVALQADRRGDLLVLQSKPDLAKAEYQKAYAAMDKNQDYRRLIEAKLSTLGVAPSVEEAAAAGQGAAK</sequence>
<evidence type="ECO:0000256" key="6">
    <source>
        <dbReference type="ARBA" id="ARBA00023186"/>
    </source>
</evidence>
<evidence type="ECO:0000256" key="2">
    <source>
        <dbReference type="ARBA" id="ARBA00022475"/>
    </source>
</evidence>
<evidence type="ECO:0000256" key="8">
    <source>
        <dbReference type="ARBA" id="ARBA00024235"/>
    </source>
</evidence>
<keyword evidence="12" id="KW-1185">Reference proteome</keyword>
<gene>
    <name evidence="11" type="ORF">C1O66_08235</name>
</gene>
<comment type="caution">
    <text evidence="11">The sequence shown here is derived from an EMBL/GenBank/DDBJ whole genome shotgun (WGS) entry which is preliminary data.</text>
</comment>
<dbReference type="PANTHER" id="PTHR38035:SF1">
    <property type="entry name" value="ANCILLARY SECYEG TRANSLOCON SUBUNIT"/>
    <property type="match status" value="1"/>
</dbReference>